<name>A0A439D8V9_9PEZI</name>
<protein>
    <submittedName>
        <fullName evidence="2">Uncharacterized protein</fullName>
    </submittedName>
</protein>
<keyword evidence="1" id="KW-0472">Membrane</keyword>
<dbReference type="EMBL" id="RYZI01000099">
    <property type="protein sequence ID" value="RWA10841.1"/>
    <property type="molecule type" value="Genomic_DNA"/>
</dbReference>
<reference evidence="2 3" key="1">
    <citation type="submission" date="2018-12" db="EMBL/GenBank/DDBJ databases">
        <title>Draft genome sequence of Xylaria grammica IHI A82.</title>
        <authorList>
            <person name="Buettner E."/>
            <person name="Kellner H."/>
        </authorList>
    </citation>
    <scope>NUCLEOTIDE SEQUENCE [LARGE SCALE GENOMIC DNA]</scope>
    <source>
        <strain evidence="2 3">IHI A82</strain>
    </source>
</reference>
<organism evidence="2 3">
    <name type="scientific">Xylaria grammica</name>
    <dbReference type="NCBI Taxonomy" id="363999"/>
    <lineage>
        <taxon>Eukaryota</taxon>
        <taxon>Fungi</taxon>
        <taxon>Dikarya</taxon>
        <taxon>Ascomycota</taxon>
        <taxon>Pezizomycotina</taxon>
        <taxon>Sordariomycetes</taxon>
        <taxon>Xylariomycetidae</taxon>
        <taxon>Xylariales</taxon>
        <taxon>Xylariaceae</taxon>
        <taxon>Xylaria</taxon>
    </lineage>
</organism>
<accession>A0A439D8V9</accession>
<feature type="transmembrane region" description="Helical" evidence="1">
    <location>
        <begin position="328"/>
        <end position="352"/>
    </location>
</feature>
<dbReference type="AlphaFoldDB" id="A0A439D8V9"/>
<comment type="caution">
    <text evidence="2">The sequence shown here is derived from an EMBL/GenBank/DDBJ whole genome shotgun (WGS) entry which is preliminary data.</text>
</comment>
<keyword evidence="3" id="KW-1185">Reference proteome</keyword>
<dbReference type="Proteomes" id="UP000286045">
    <property type="component" value="Unassembled WGS sequence"/>
</dbReference>
<evidence type="ECO:0000313" key="3">
    <source>
        <dbReference type="Proteomes" id="UP000286045"/>
    </source>
</evidence>
<keyword evidence="1" id="KW-1133">Transmembrane helix</keyword>
<proteinExistence type="predicted"/>
<evidence type="ECO:0000256" key="1">
    <source>
        <dbReference type="SAM" id="Phobius"/>
    </source>
</evidence>
<evidence type="ECO:0000313" key="2">
    <source>
        <dbReference type="EMBL" id="RWA10841.1"/>
    </source>
</evidence>
<keyword evidence="1" id="KW-0812">Transmembrane</keyword>
<sequence length="435" mass="48284">MCRGNKTSVYLDTGYIDSNHHLGLNLPENRGFAYRYVLSCSPIETEGYTTTSSVGNKSAIIYHYGGLHTSNGSILDYTFESEDLDIQYYEKDFHGMVPSHNFKVTVIGSATIGGTVGPNSLFIPNPELSRSDGDVSIVFLAGNGVIFSELMDDQWYRATIPAYKVSRPSDPNHSTIMTYMPKEAASPLGCVEQSQWCNTAYSKESGCGPLASFYDSYVDAAVLFNLTEKDLSLTRDDSEDKDRIGSLGAKSLSSQSKLEGGTQYRLPQNQWQLDVTNWWNGSLAHLQSVFVDTAIGTTIPTAGPLNDEERNLCNSQKILSTEYSSFNLFALLVTYITGGLIIILSYISESLLDCLSRRRKWKQYEFLEWTTHESLQLHRLAHENVSPGNWIGGANKVPITTANAMLAHLDISNPEHPVLVRPEPKTPQTARNSTW</sequence>
<gene>
    <name evidence="2" type="ORF">EKO27_g4264</name>
</gene>